<comment type="caution">
    <text evidence="2">The sequence shown here is derived from an EMBL/GenBank/DDBJ whole genome shotgun (WGS) entry which is preliminary data.</text>
</comment>
<feature type="region of interest" description="Disordered" evidence="1">
    <location>
        <begin position="66"/>
        <end position="87"/>
    </location>
</feature>
<dbReference type="EMBL" id="SRMA01027008">
    <property type="protein sequence ID" value="TRY62391.1"/>
    <property type="molecule type" value="Genomic_DNA"/>
</dbReference>
<feature type="compositionally biased region" description="Low complexity" evidence="1">
    <location>
        <begin position="76"/>
        <end position="87"/>
    </location>
</feature>
<reference evidence="2 3" key="1">
    <citation type="journal article" date="2019" name="Sci. Data">
        <title>Hybrid genome assembly and annotation of Danionella translucida.</title>
        <authorList>
            <person name="Kadobianskyi M."/>
            <person name="Schulze L."/>
            <person name="Schuelke M."/>
            <person name="Judkewitz B."/>
        </authorList>
    </citation>
    <scope>NUCLEOTIDE SEQUENCE [LARGE SCALE GENOMIC DNA]</scope>
    <source>
        <strain evidence="2 3">Bolton</strain>
    </source>
</reference>
<accession>A0A553NAC6</accession>
<sequence>MTNPWKTNLPYALCHCPSGKEWRTKTYSRRQFLENGFATPFQHMSLLTCHSRAQPMFVWGFLRKAGQKQAPPPTPLGLGLDTPETCD</sequence>
<dbReference type="AlphaFoldDB" id="A0A553NAC6"/>
<evidence type="ECO:0000256" key="1">
    <source>
        <dbReference type="SAM" id="MobiDB-lite"/>
    </source>
</evidence>
<dbReference type="Proteomes" id="UP000316079">
    <property type="component" value="Unassembled WGS sequence"/>
</dbReference>
<protein>
    <submittedName>
        <fullName evidence="2">Uncharacterized protein</fullName>
    </submittedName>
</protein>
<keyword evidence="3" id="KW-1185">Reference proteome</keyword>
<proteinExistence type="predicted"/>
<name>A0A553NAC6_9TELE</name>
<evidence type="ECO:0000313" key="3">
    <source>
        <dbReference type="Proteomes" id="UP000316079"/>
    </source>
</evidence>
<organism evidence="2 3">
    <name type="scientific">Danionella cerebrum</name>
    <dbReference type="NCBI Taxonomy" id="2873325"/>
    <lineage>
        <taxon>Eukaryota</taxon>
        <taxon>Metazoa</taxon>
        <taxon>Chordata</taxon>
        <taxon>Craniata</taxon>
        <taxon>Vertebrata</taxon>
        <taxon>Euteleostomi</taxon>
        <taxon>Actinopterygii</taxon>
        <taxon>Neopterygii</taxon>
        <taxon>Teleostei</taxon>
        <taxon>Ostariophysi</taxon>
        <taxon>Cypriniformes</taxon>
        <taxon>Danionidae</taxon>
        <taxon>Danioninae</taxon>
        <taxon>Danionella</taxon>
    </lineage>
</organism>
<gene>
    <name evidence="2" type="ORF">DNTS_006576</name>
</gene>
<evidence type="ECO:0000313" key="2">
    <source>
        <dbReference type="EMBL" id="TRY62391.1"/>
    </source>
</evidence>